<protein>
    <submittedName>
        <fullName evidence="3">Cell envelope biogenesis protein OmpA</fullName>
    </submittedName>
</protein>
<keyword evidence="2" id="KW-1133">Transmembrane helix</keyword>
<keyword evidence="2" id="KW-0812">Transmembrane</keyword>
<sequence length="151" mass="15190">MSTSTQTPTRTTSDAPTPPAERRPVWKHGVAAAVAAAAATTVLAAIASAAGVSFADSTGASIPIAGFTQLTLLFSLVGVGLAAVLARKARRPRATFVRTAVALTALSFVPDLTFGFDAASAATLIALHTVAAAIVVPTLAGRLARGPRTRV</sequence>
<feature type="transmembrane region" description="Helical" evidence="2">
    <location>
        <begin position="30"/>
        <end position="54"/>
    </location>
</feature>
<dbReference type="KEGG" id="nps:KRR39_09215"/>
<feature type="transmembrane region" description="Helical" evidence="2">
    <location>
        <begin position="60"/>
        <end position="84"/>
    </location>
</feature>
<feature type="region of interest" description="Disordered" evidence="1">
    <location>
        <begin position="1"/>
        <end position="23"/>
    </location>
</feature>
<evidence type="ECO:0000313" key="3">
    <source>
        <dbReference type="EMBL" id="QWZ09883.1"/>
    </source>
</evidence>
<evidence type="ECO:0000256" key="1">
    <source>
        <dbReference type="SAM" id="MobiDB-lite"/>
    </source>
</evidence>
<gene>
    <name evidence="3" type="ORF">KRR39_09215</name>
</gene>
<dbReference type="InterPro" id="IPR045713">
    <property type="entry name" value="DUF6069"/>
</dbReference>
<evidence type="ECO:0000313" key="4">
    <source>
        <dbReference type="Proteomes" id="UP000683575"/>
    </source>
</evidence>
<dbReference type="Proteomes" id="UP000683575">
    <property type="component" value="Chromosome"/>
</dbReference>
<feature type="transmembrane region" description="Helical" evidence="2">
    <location>
        <begin position="122"/>
        <end position="140"/>
    </location>
</feature>
<keyword evidence="2" id="KW-0472">Membrane</keyword>
<proteinExistence type="predicted"/>
<dbReference type="Pfam" id="PF19545">
    <property type="entry name" value="DUF6069"/>
    <property type="match status" value="1"/>
</dbReference>
<name>A0A975T1F6_9ACTN</name>
<keyword evidence="4" id="KW-1185">Reference proteome</keyword>
<feature type="compositionally biased region" description="Low complexity" evidence="1">
    <location>
        <begin position="1"/>
        <end position="15"/>
    </location>
</feature>
<organism evidence="3 4">
    <name type="scientific">Nocardioides panacis</name>
    <dbReference type="NCBI Taxonomy" id="2849501"/>
    <lineage>
        <taxon>Bacteria</taxon>
        <taxon>Bacillati</taxon>
        <taxon>Actinomycetota</taxon>
        <taxon>Actinomycetes</taxon>
        <taxon>Propionibacteriales</taxon>
        <taxon>Nocardioidaceae</taxon>
        <taxon>Nocardioides</taxon>
    </lineage>
</organism>
<accession>A0A975T1F6</accession>
<dbReference type="AlphaFoldDB" id="A0A975T1F6"/>
<dbReference type="RefSeq" id="WP_216941729.1">
    <property type="nucleotide sequence ID" value="NZ_CP077062.1"/>
</dbReference>
<feature type="transmembrane region" description="Helical" evidence="2">
    <location>
        <begin position="96"/>
        <end position="116"/>
    </location>
</feature>
<reference evidence="3" key="1">
    <citation type="submission" date="2021-06" db="EMBL/GenBank/DDBJ databases">
        <title>Complete genome sequence of Nocardioides sp. G188.</title>
        <authorList>
            <person name="Im W.-T."/>
        </authorList>
    </citation>
    <scope>NUCLEOTIDE SEQUENCE</scope>
    <source>
        <strain evidence="3">G188</strain>
    </source>
</reference>
<dbReference type="EMBL" id="CP077062">
    <property type="protein sequence ID" value="QWZ09883.1"/>
    <property type="molecule type" value="Genomic_DNA"/>
</dbReference>
<evidence type="ECO:0000256" key="2">
    <source>
        <dbReference type="SAM" id="Phobius"/>
    </source>
</evidence>